<dbReference type="InterPro" id="IPR001254">
    <property type="entry name" value="Trypsin_dom"/>
</dbReference>
<dbReference type="CDD" id="cd00190">
    <property type="entry name" value="Tryp_SPc"/>
    <property type="match status" value="1"/>
</dbReference>
<keyword evidence="3" id="KW-0720">Serine protease</keyword>
<dbReference type="SUPFAM" id="SSF50494">
    <property type="entry name" value="Trypsin-like serine proteases"/>
    <property type="match status" value="1"/>
</dbReference>
<dbReference type="Proteomes" id="UP000814243">
    <property type="component" value="Unassembled WGS sequence"/>
</dbReference>
<dbReference type="Pfam" id="PF00089">
    <property type="entry name" value="Trypsin"/>
    <property type="match status" value="2"/>
</dbReference>
<comment type="caution">
    <text evidence="6">The sequence shown here is derived from an EMBL/GenBank/DDBJ whole genome shotgun (WGS) entry which is preliminary data.</text>
</comment>
<keyword evidence="4" id="KW-1015">Disulfide bond</keyword>
<dbReference type="SMART" id="SM00020">
    <property type="entry name" value="Tryp_SPc"/>
    <property type="match status" value="1"/>
</dbReference>
<feature type="domain" description="Peptidase S1" evidence="5">
    <location>
        <begin position="1"/>
        <end position="134"/>
    </location>
</feature>
<dbReference type="GO" id="GO:0006508">
    <property type="term" value="P:proteolysis"/>
    <property type="evidence" value="ECO:0007669"/>
    <property type="project" value="UniProtKB-KW"/>
</dbReference>
<sequence>MSLTFPEEYQIRAGSSYSEKEGQLYPVGDIVWHPSFDYGKMDSDIAILWLSKPLVFSDKIRPVNLMGIGEEINDGADTIVTGWGNLYGDSGGPLVHKNKLAGVVSWGLGCARPEYPGVYSKISALRSWIDENVYQLRWKHMWRNI</sequence>
<dbReference type="GO" id="GO:0004252">
    <property type="term" value="F:serine-type endopeptidase activity"/>
    <property type="evidence" value="ECO:0007669"/>
    <property type="project" value="InterPro"/>
</dbReference>
<gene>
    <name evidence="6" type="ORF">HF086_000231</name>
</gene>
<dbReference type="PROSITE" id="PS50240">
    <property type="entry name" value="TRYPSIN_DOM"/>
    <property type="match status" value="1"/>
</dbReference>
<dbReference type="PANTHER" id="PTHR24276:SF91">
    <property type="entry name" value="AT26814P-RELATED"/>
    <property type="match status" value="1"/>
</dbReference>
<protein>
    <recommendedName>
        <fullName evidence="5">Peptidase S1 domain-containing protein</fullName>
    </recommendedName>
</protein>
<dbReference type="EMBL" id="JACEFF010000611">
    <property type="protein sequence ID" value="KAH9634405.1"/>
    <property type="molecule type" value="Genomic_DNA"/>
</dbReference>
<evidence type="ECO:0000313" key="6">
    <source>
        <dbReference type="EMBL" id="KAH9634405.1"/>
    </source>
</evidence>
<evidence type="ECO:0000256" key="1">
    <source>
        <dbReference type="ARBA" id="ARBA00022670"/>
    </source>
</evidence>
<dbReference type="AlphaFoldDB" id="A0A922MCF0"/>
<name>A0A922MCF0_SPOEX</name>
<proteinExistence type="predicted"/>
<dbReference type="PANTHER" id="PTHR24276">
    <property type="entry name" value="POLYSERASE-RELATED"/>
    <property type="match status" value="1"/>
</dbReference>
<reference evidence="6" key="1">
    <citation type="journal article" date="2021" name="G3 (Bethesda)">
        <title>Genome and transcriptome analysis of the beet armyworm Spodoptera exigua reveals targets for pest control. .</title>
        <authorList>
            <person name="Simon S."/>
            <person name="Breeschoten T."/>
            <person name="Jansen H.J."/>
            <person name="Dirks R.P."/>
            <person name="Schranz M.E."/>
            <person name="Ros V.I.D."/>
        </authorList>
    </citation>
    <scope>NUCLEOTIDE SEQUENCE</scope>
    <source>
        <strain evidence="6">TB_SE_WUR_2020</strain>
    </source>
</reference>
<keyword evidence="2" id="KW-0378">Hydrolase</keyword>
<evidence type="ECO:0000256" key="4">
    <source>
        <dbReference type="ARBA" id="ARBA00023157"/>
    </source>
</evidence>
<dbReference type="InterPro" id="IPR043504">
    <property type="entry name" value="Peptidase_S1_PA_chymotrypsin"/>
</dbReference>
<dbReference type="InterPro" id="IPR050430">
    <property type="entry name" value="Peptidase_S1"/>
</dbReference>
<accession>A0A922MCF0</accession>
<evidence type="ECO:0000256" key="3">
    <source>
        <dbReference type="ARBA" id="ARBA00022825"/>
    </source>
</evidence>
<dbReference type="InterPro" id="IPR009003">
    <property type="entry name" value="Peptidase_S1_PA"/>
</dbReference>
<evidence type="ECO:0000313" key="7">
    <source>
        <dbReference type="Proteomes" id="UP000814243"/>
    </source>
</evidence>
<evidence type="ECO:0000256" key="2">
    <source>
        <dbReference type="ARBA" id="ARBA00022801"/>
    </source>
</evidence>
<organism evidence="6 7">
    <name type="scientific">Spodoptera exigua</name>
    <name type="common">Beet armyworm</name>
    <name type="synonym">Noctua fulgens</name>
    <dbReference type="NCBI Taxonomy" id="7107"/>
    <lineage>
        <taxon>Eukaryota</taxon>
        <taxon>Metazoa</taxon>
        <taxon>Ecdysozoa</taxon>
        <taxon>Arthropoda</taxon>
        <taxon>Hexapoda</taxon>
        <taxon>Insecta</taxon>
        <taxon>Pterygota</taxon>
        <taxon>Neoptera</taxon>
        <taxon>Endopterygota</taxon>
        <taxon>Lepidoptera</taxon>
        <taxon>Glossata</taxon>
        <taxon>Ditrysia</taxon>
        <taxon>Noctuoidea</taxon>
        <taxon>Noctuidae</taxon>
        <taxon>Amphipyrinae</taxon>
        <taxon>Spodoptera</taxon>
    </lineage>
</organism>
<evidence type="ECO:0000259" key="5">
    <source>
        <dbReference type="PROSITE" id="PS50240"/>
    </source>
</evidence>
<dbReference type="Gene3D" id="2.40.10.10">
    <property type="entry name" value="Trypsin-like serine proteases"/>
    <property type="match status" value="3"/>
</dbReference>
<keyword evidence="1" id="KW-0645">Protease</keyword>